<dbReference type="PANTHER" id="PTHR42939:SF1">
    <property type="entry name" value="ABC TRANSPORTER ATP-BINDING PROTEIN ALBC-RELATED"/>
    <property type="match status" value="1"/>
</dbReference>
<dbReference type="RefSeq" id="WP_377252305.1">
    <property type="nucleotide sequence ID" value="NZ_JBHLUH010000035.1"/>
</dbReference>
<keyword evidence="6" id="KW-1185">Reference proteome</keyword>
<dbReference type="PANTHER" id="PTHR42939">
    <property type="entry name" value="ABC TRANSPORTER ATP-BINDING PROTEIN ALBC-RELATED"/>
    <property type="match status" value="1"/>
</dbReference>
<evidence type="ECO:0000313" key="6">
    <source>
        <dbReference type="Proteomes" id="UP001589867"/>
    </source>
</evidence>
<dbReference type="InterPro" id="IPR003593">
    <property type="entry name" value="AAA+_ATPase"/>
</dbReference>
<feature type="domain" description="ABC transporter" evidence="4">
    <location>
        <begin position="1"/>
        <end position="229"/>
    </location>
</feature>
<protein>
    <submittedName>
        <fullName evidence="5">ATP-binding cassette domain-containing protein</fullName>
    </submittedName>
</protein>
<proteinExistence type="predicted"/>
<keyword evidence="2" id="KW-0547">Nucleotide-binding</keyword>
<dbReference type="Proteomes" id="UP001589867">
    <property type="component" value="Unassembled WGS sequence"/>
</dbReference>
<keyword evidence="3 5" id="KW-0067">ATP-binding</keyword>
<dbReference type="Gene3D" id="3.40.50.300">
    <property type="entry name" value="P-loop containing nucleotide triphosphate hydrolases"/>
    <property type="match status" value="1"/>
</dbReference>
<evidence type="ECO:0000256" key="1">
    <source>
        <dbReference type="ARBA" id="ARBA00022448"/>
    </source>
</evidence>
<dbReference type="EMBL" id="JBHLUH010000035">
    <property type="protein sequence ID" value="MFC0529494.1"/>
    <property type="molecule type" value="Genomic_DNA"/>
</dbReference>
<dbReference type="Pfam" id="PF00005">
    <property type="entry name" value="ABC_tran"/>
    <property type="match status" value="1"/>
</dbReference>
<organism evidence="5 6">
    <name type="scientific">Phytohabitans kaempferiae</name>
    <dbReference type="NCBI Taxonomy" id="1620943"/>
    <lineage>
        <taxon>Bacteria</taxon>
        <taxon>Bacillati</taxon>
        <taxon>Actinomycetota</taxon>
        <taxon>Actinomycetes</taxon>
        <taxon>Micromonosporales</taxon>
        <taxon>Micromonosporaceae</taxon>
    </lineage>
</organism>
<evidence type="ECO:0000256" key="2">
    <source>
        <dbReference type="ARBA" id="ARBA00022741"/>
    </source>
</evidence>
<dbReference type="SUPFAM" id="SSF52540">
    <property type="entry name" value="P-loop containing nucleoside triphosphate hydrolases"/>
    <property type="match status" value="1"/>
</dbReference>
<evidence type="ECO:0000256" key="3">
    <source>
        <dbReference type="ARBA" id="ARBA00022840"/>
    </source>
</evidence>
<dbReference type="PROSITE" id="PS50893">
    <property type="entry name" value="ABC_TRANSPORTER_2"/>
    <property type="match status" value="1"/>
</dbReference>
<keyword evidence="1" id="KW-0813">Transport</keyword>
<sequence>MRLDGVWLRYRRGEPWILRGVTGAVGPGEAVAVVGRNGAGKSTLLRLAAGLLRPRRGAVHDRPATTGYVPERFPADQPFTARRYLLGMAAIHGLAPADARHAVGEWAERLHLGRLLDTPLAELSKGSAQKVGLIQGLVHRPDLLILDEPWEGLDAATRAEVPLIVADALDRGGRVLISDHLGGAGTLPDVRTWELADGVLTASGAAPAAECVIEVAVTAAGVPAAVASLRAAGHRVVGVRTPS</sequence>
<gene>
    <name evidence="5" type="ORF">ACFFIA_17710</name>
</gene>
<name>A0ABV6M4P4_9ACTN</name>
<comment type="caution">
    <text evidence="5">The sequence shown here is derived from an EMBL/GenBank/DDBJ whole genome shotgun (WGS) entry which is preliminary data.</text>
</comment>
<evidence type="ECO:0000313" key="5">
    <source>
        <dbReference type="EMBL" id="MFC0529494.1"/>
    </source>
</evidence>
<dbReference type="SMART" id="SM00382">
    <property type="entry name" value="AAA"/>
    <property type="match status" value="1"/>
</dbReference>
<reference evidence="5 6" key="1">
    <citation type="submission" date="2024-09" db="EMBL/GenBank/DDBJ databases">
        <authorList>
            <person name="Sun Q."/>
            <person name="Mori K."/>
        </authorList>
    </citation>
    <scope>NUCLEOTIDE SEQUENCE [LARGE SCALE GENOMIC DNA]</scope>
    <source>
        <strain evidence="5 6">TBRC 3947</strain>
    </source>
</reference>
<evidence type="ECO:0000259" key="4">
    <source>
        <dbReference type="PROSITE" id="PS50893"/>
    </source>
</evidence>
<dbReference type="InterPro" id="IPR051782">
    <property type="entry name" value="ABC_Transporter_VariousFunc"/>
</dbReference>
<dbReference type="InterPro" id="IPR027417">
    <property type="entry name" value="P-loop_NTPase"/>
</dbReference>
<dbReference type="GO" id="GO:0005524">
    <property type="term" value="F:ATP binding"/>
    <property type="evidence" value="ECO:0007669"/>
    <property type="project" value="UniProtKB-KW"/>
</dbReference>
<dbReference type="InterPro" id="IPR003439">
    <property type="entry name" value="ABC_transporter-like_ATP-bd"/>
</dbReference>
<accession>A0ABV6M4P4</accession>